<evidence type="ECO:0000313" key="2">
    <source>
        <dbReference type="Proteomes" id="UP001189429"/>
    </source>
</evidence>
<evidence type="ECO:0008006" key="3">
    <source>
        <dbReference type="Google" id="ProtNLM"/>
    </source>
</evidence>
<accession>A0ABN9U4C1</accession>
<reference evidence="1" key="1">
    <citation type="submission" date="2023-10" db="EMBL/GenBank/DDBJ databases">
        <authorList>
            <person name="Chen Y."/>
            <person name="Shah S."/>
            <person name="Dougan E. K."/>
            <person name="Thang M."/>
            <person name="Chan C."/>
        </authorList>
    </citation>
    <scope>NUCLEOTIDE SEQUENCE [LARGE SCALE GENOMIC DNA]</scope>
</reference>
<comment type="caution">
    <text evidence="1">The sequence shown here is derived from an EMBL/GenBank/DDBJ whole genome shotgun (WGS) entry which is preliminary data.</text>
</comment>
<gene>
    <name evidence="1" type="ORF">PCOR1329_LOCUS45079</name>
</gene>
<sequence length="410" mass="44763">MVRSANQWGILAEASCGRADAHLLSCAAHFRCAFSKAILNKGTPRDVLVAIFPDLPLFEVIHAGLEKTCSDIRQFVDAQDLAARAPDDVVACEEAAKQKSWDRVIDATSVYVGSNARTDSVPGKDLARLYQLRCEALSKANMLGEARHSASIFRRAFPQLSLPLVYGTAAGIVFDFRAGTLDAGDALQQVHDLATRLGREVGGREVPRLVEIWLLAVGASFLGEAGREGLSPLLREAIGGFLAVQMKGRPSWQAICDQKLQVKRAGAAAAGIELAEDVLRFFRTGAMCEAGPPQGLQDDQERYQDYQEIQRCYQEECNTYADGVVNSIHLMLAALPPSQVDVEDVGSLVAESVLAQVSQQLTRPTPMPREVEVRIRSNLCPGDIGHWFRGRLGRRVGARAWHFTARMPIA</sequence>
<proteinExistence type="predicted"/>
<dbReference type="Proteomes" id="UP001189429">
    <property type="component" value="Unassembled WGS sequence"/>
</dbReference>
<protein>
    <recommendedName>
        <fullName evidence="3">Queuosine salvage protein</fullName>
    </recommendedName>
</protein>
<name>A0ABN9U4C1_9DINO</name>
<organism evidence="1 2">
    <name type="scientific">Prorocentrum cordatum</name>
    <dbReference type="NCBI Taxonomy" id="2364126"/>
    <lineage>
        <taxon>Eukaryota</taxon>
        <taxon>Sar</taxon>
        <taxon>Alveolata</taxon>
        <taxon>Dinophyceae</taxon>
        <taxon>Prorocentrales</taxon>
        <taxon>Prorocentraceae</taxon>
        <taxon>Prorocentrum</taxon>
    </lineage>
</organism>
<dbReference type="EMBL" id="CAUYUJ010015417">
    <property type="protein sequence ID" value="CAK0853699.1"/>
    <property type="molecule type" value="Genomic_DNA"/>
</dbReference>
<evidence type="ECO:0000313" key="1">
    <source>
        <dbReference type="EMBL" id="CAK0853699.1"/>
    </source>
</evidence>
<keyword evidence="2" id="KW-1185">Reference proteome</keyword>